<protein>
    <submittedName>
        <fullName evidence="5">Deoxyribonuclease-1</fullName>
    </submittedName>
</protein>
<evidence type="ECO:0000256" key="3">
    <source>
        <dbReference type="ARBA" id="ARBA00022801"/>
    </source>
</evidence>
<gene>
    <name evidence="5" type="ORF">SAMN05216212_2100</name>
</gene>
<keyword evidence="2" id="KW-0540">Nuclease</keyword>
<evidence type="ECO:0000313" key="6">
    <source>
        <dbReference type="Proteomes" id="UP000199305"/>
    </source>
</evidence>
<feature type="region of interest" description="Disordered" evidence="4">
    <location>
        <begin position="43"/>
        <end position="65"/>
    </location>
</feature>
<dbReference type="Proteomes" id="UP000199305">
    <property type="component" value="Unassembled WGS sequence"/>
</dbReference>
<feature type="compositionally biased region" description="Polar residues" evidence="4">
    <location>
        <begin position="45"/>
        <end position="58"/>
    </location>
</feature>
<dbReference type="GO" id="GO:0004518">
    <property type="term" value="F:nuclease activity"/>
    <property type="evidence" value="ECO:0007669"/>
    <property type="project" value="UniProtKB-KW"/>
</dbReference>
<evidence type="ECO:0000256" key="1">
    <source>
        <dbReference type="ARBA" id="ARBA00006429"/>
    </source>
</evidence>
<evidence type="ECO:0000313" key="5">
    <source>
        <dbReference type="EMBL" id="SDK29056.1"/>
    </source>
</evidence>
<keyword evidence="6" id="KW-1185">Reference proteome</keyword>
<dbReference type="SUPFAM" id="SSF54060">
    <property type="entry name" value="His-Me finger endonucleases"/>
    <property type="match status" value="1"/>
</dbReference>
<organism evidence="5 6">
    <name type="scientific">Microbulbifer yueqingensis</name>
    <dbReference type="NCBI Taxonomy" id="658219"/>
    <lineage>
        <taxon>Bacteria</taxon>
        <taxon>Pseudomonadati</taxon>
        <taxon>Pseudomonadota</taxon>
        <taxon>Gammaproteobacteria</taxon>
        <taxon>Cellvibrionales</taxon>
        <taxon>Microbulbiferaceae</taxon>
        <taxon>Microbulbifer</taxon>
    </lineage>
</organism>
<dbReference type="InterPro" id="IPR047773">
    <property type="entry name" value="YHYH_dom_bact"/>
</dbReference>
<dbReference type="OrthoDB" id="9800417at2"/>
<dbReference type="AlphaFoldDB" id="A0A1G9ANU6"/>
<evidence type="ECO:0000256" key="4">
    <source>
        <dbReference type="SAM" id="MobiDB-lite"/>
    </source>
</evidence>
<dbReference type="PANTHER" id="PTHR33607:SF2">
    <property type="entry name" value="ENDONUCLEASE-1"/>
    <property type="match status" value="1"/>
</dbReference>
<dbReference type="InterPro" id="IPR044925">
    <property type="entry name" value="His-Me_finger_sf"/>
</dbReference>
<dbReference type="PANTHER" id="PTHR33607">
    <property type="entry name" value="ENDONUCLEASE-1"/>
    <property type="match status" value="1"/>
</dbReference>
<reference evidence="6" key="1">
    <citation type="submission" date="2016-10" db="EMBL/GenBank/DDBJ databases">
        <authorList>
            <person name="Varghese N."/>
            <person name="Submissions S."/>
        </authorList>
    </citation>
    <scope>NUCLEOTIDE SEQUENCE [LARGE SCALE GENOMIC DNA]</scope>
    <source>
        <strain evidence="6">CGMCC 1.10658</strain>
    </source>
</reference>
<proteinExistence type="inferred from homology"/>
<dbReference type="Pfam" id="PF04231">
    <property type="entry name" value="Endonuclease_1"/>
    <property type="match status" value="1"/>
</dbReference>
<evidence type="ECO:0000256" key="2">
    <source>
        <dbReference type="ARBA" id="ARBA00022722"/>
    </source>
</evidence>
<dbReference type="RefSeq" id="WP_091513410.1">
    <property type="nucleotide sequence ID" value="NZ_FNFH01000003.1"/>
</dbReference>
<dbReference type="NCBIfam" id="NF033223">
    <property type="entry name" value="YHYH_alt"/>
    <property type="match status" value="1"/>
</dbReference>
<dbReference type="EMBL" id="FNFH01000003">
    <property type="protein sequence ID" value="SDK29056.1"/>
    <property type="molecule type" value="Genomic_DNA"/>
</dbReference>
<name>A0A1G9ANU6_9GAMM</name>
<dbReference type="GO" id="GO:0016787">
    <property type="term" value="F:hydrolase activity"/>
    <property type="evidence" value="ECO:0007669"/>
    <property type="project" value="UniProtKB-KW"/>
</dbReference>
<keyword evidence="3" id="KW-0378">Hydrolase</keyword>
<accession>A0A1G9ANU6</accession>
<dbReference type="InterPro" id="IPR007346">
    <property type="entry name" value="Endonuclease-I"/>
</dbReference>
<comment type="similarity">
    <text evidence="1">Belongs to the EndA/NucM nuclease family.</text>
</comment>
<sequence>MRLALFVLFLFPVYVGAHGGGLDARGCHNDRARAEYHCHRKAGDNESQSASPLLQSKQAAAPRGHSIRSFRQAKGVLRDEVYASPDTHYGFYSNCRFAAEGKKLVPDWSSCGFSPRKNANRAGRIEWEHVVPAWAIGHQRQCWQQGGRRNCTRSDPLFAMAEADLHNLVPAIGELNGDRSNYRFMEFGKGGGYPSGQYGAVEFRVDFKQRAVEPPRHRRGDIARIYMYMADTYGLSISPAQRKLFAAWNRADPVDVPECERDRRIAHSQGNHNPFVVASCR</sequence>